<dbReference type="Pfam" id="PF01980">
    <property type="entry name" value="TrmO_N"/>
    <property type="match status" value="1"/>
</dbReference>
<dbReference type="eggNOG" id="arCOG00761">
    <property type="taxonomic scope" value="Archaea"/>
</dbReference>
<evidence type="ECO:0000313" key="4">
    <source>
        <dbReference type="EMBL" id="AEA12172.1"/>
    </source>
</evidence>
<dbReference type="InterPro" id="IPR036414">
    <property type="entry name" value="YaeB_N_sf"/>
</dbReference>
<dbReference type="InterPro" id="IPR036413">
    <property type="entry name" value="YaeB-like_sf"/>
</dbReference>
<dbReference type="InterPro" id="IPR040372">
    <property type="entry name" value="YaeB-like"/>
</dbReference>
<dbReference type="PANTHER" id="PTHR12818:SF0">
    <property type="entry name" value="TRNA (ADENINE(37)-N6)-METHYLTRANSFERASE"/>
    <property type="match status" value="1"/>
</dbReference>
<keyword evidence="5" id="KW-1185">Reference proteome</keyword>
<reference evidence="4 5" key="1">
    <citation type="journal article" date="2011" name="J. Bacteriol.">
        <title>Complete genome sequence of the thermoacidophilic crenarchaeon Thermoproteus uzoniensis 768-20.</title>
        <authorList>
            <person name="Mardanov A.V."/>
            <person name="Gumerov V.M."/>
            <person name="Beletsky A.V."/>
            <person name="Prokofeva M.I."/>
            <person name="Bonch-Osmolovskaya E.A."/>
            <person name="Ravin N.V."/>
            <person name="Skryabin K.G."/>
        </authorList>
    </citation>
    <scope>NUCLEOTIDE SEQUENCE [LARGE SCALE GENOMIC DNA]</scope>
    <source>
        <strain evidence="4 5">768-20</strain>
    </source>
</reference>
<accession>F2L4J4</accession>
<sequence>MREIRLKPIGYVEEGLPQEGASRRDFISTVRVFDEYADGLLGLEEYSHVFVIWYMDRVERVELRVRPRRLPDAPEVGIFATRFPPRPNPIGLTVAEIVAVEPPRLRLRNLDAWTGSPVLDIKPYDVLDAITSPKMPEWLRRLLNIDR</sequence>
<evidence type="ECO:0000256" key="2">
    <source>
        <dbReference type="ARBA" id="ARBA00033753"/>
    </source>
</evidence>
<dbReference type="SUPFAM" id="SSF118196">
    <property type="entry name" value="YaeB-like"/>
    <property type="match status" value="1"/>
</dbReference>
<dbReference type="RefSeq" id="WP_013679508.1">
    <property type="nucleotide sequence ID" value="NC_015315.1"/>
</dbReference>
<protein>
    <recommendedName>
        <fullName evidence="3">TsaA-like domain-containing protein</fullName>
    </recommendedName>
</protein>
<organism evidence="4 5">
    <name type="scientific">Thermoproteus uzoniensis (strain 768-20)</name>
    <dbReference type="NCBI Taxonomy" id="999630"/>
    <lineage>
        <taxon>Archaea</taxon>
        <taxon>Thermoproteota</taxon>
        <taxon>Thermoprotei</taxon>
        <taxon>Thermoproteales</taxon>
        <taxon>Thermoproteaceae</taxon>
        <taxon>Thermoproteus</taxon>
    </lineage>
</organism>
<name>F2L4J4_THEU7</name>
<evidence type="ECO:0000313" key="5">
    <source>
        <dbReference type="Proteomes" id="UP000008138"/>
    </source>
</evidence>
<dbReference type="STRING" id="999630.TUZN_0680"/>
<proteinExistence type="inferred from homology"/>
<dbReference type="CDD" id="cd09281">
    <property type="entry name" value="UPF0066"/>
    <property type="match status" value="1"/>
</dbReference>
<dbReference type="NCBIfam" id="TIGR00104">
    <property type="entry name" value="tRNA_TsaA"/>
    <property type="match status" value="1"/>
</dbReference>
<dbReference type="HOGENOM" id="CLU_013458_2_1_2"/>
<dbReference type="Gene3D" id="2.40.30.70">
    <property type="entry name" value="YaeB-like"/>
    <property type="match status" value="1"/>
</dbReference>
<reference key="2">
    <citation type="submission" date="2011-03" db="EMBL/GenBank/DDBJ databases">
        <title>Complete genome sequence of the thermoacidophilic crenarchaeon Thermoproteus uzoniensis 768-20.</title>
        <authorList>
            <person name="Mardanov A.V."/>
            <person name="Gumerov V.M."/>
            <person name="Beletsky A.V."/>
            <person name="Prokofeva M.I."/>
            <person name="Bonch-Osmolovskaya E.A."/>
            <person name="Ravin N.V."/>
            <person name="Skryabin K.G."/>
        </authorList>
    </citation>
    <scope>NUCLEOTIDE SEQUENCE</scope>
    <source>
        <strain>768-20</strain>
    </source>
</reference>
<evidence type="ECO:0000259" key="3">
    <source>
        <dbReference type="PROSITE" id="PS51668"/>
    </source>
</evidence>
<dbReference type="OrthoDB" id="40408at2157"/>
<dbReference type="AlphaFoldDB" id="F2L4J4"/>
<comment type="similarity">
    <text evidence="2">Belongs to the tRNA methyltransferase O family.</text>
</comment>
<gene>
    <name evidence="4" type="ordered locus">TUZN_0680</name>
</gene>
<dbReference type="PANTHER" id="PTHR12818">
    <property type="entry name" value="TRNA (ADENINE(37)-N6)-METHYLTRANSFERASE"/>
    <property type="match status" value="1"/>
</dbReference>
<dbReference type="PROSITE" id="PS51668">
    <property type="entry name" value="TSAA_2"/>
    <property type="match status" value="1"/>
</dbReference>
<evidence type="ECO:0000256" key="1">
    <source>
        <dbReference type="ARBA" id="ARBA00022691"/>
    </source>
</evidence>
<keyword evidence="1" id="KW-0949">S-adenosyl-L-methionine</keyword>
<dbReference type="GeneID" id="10360221"/>
<dbReference type="InterPro" id="IPR023370">
    <property type="entry name" value="TrmO-like_N"/>
</dbReference>
<feature type="domain" description="TsaA-like" evidence="3">
    <location>
        <begin position="6"/>
        <end position="133"/>
    </location>
</feature>
<dbReference type="Proteomes" id="UP000008138">
    <property type="component" value="Chromosome"/>
</dbReference>
<dbReference type="EMBL" id="CP002590">
    <property type="protein sequence ID" value="AEA12172.1"/>
    <property type="molecule type" value="Genomic_DNA"/>
</dbReference>
<dbReference type="KEGG" id="tuz:TUZN_0680"/>